<dbReference type="EMBL" id="JACHDS010000001">
    <property type="protein sequence ID" value="MBB6173414.1"/>
    <property type="molecule type" value="Genomic_DNA"/>
</dbReference>
<dbReference type="RefSeq" id="WP_184076776.1">
    <property type="nucleotide sequence ID" value="NZ_JACHDS010000001.1"/>
</dbReference>
<evidence type="ECO:0000313" key="3">
    <source>
        <dbReference type="Proteomes" id="UP000546642"/>
    </source>
</evidence>
<dbReference type="AlphaFoldDB" id="A0A7W9YJY6"/>
<proteinExistence type="predicted"/>
<gene>
    <name evidence="2" type="ORF">HNR23_003474</name>
</gene>
<dbReference type="Pfam" id="PF23275">
    <property type="entry name" value="TPR_23"/>
    <property type="match status" value="1"/>
</dbReference>
<sequence>MADSLSSYNATAMSEFGLSFNPRNTEASQGDINKWAREMDILRARIMGRSNELSGQFDDTAVHFTNAISWNVKDQSGYNEGLWRDASYSVNFCAKETLSWAEAVGDYKKDRSDLIEEWGSAVKSAAKRLPNKIVNAPSPAPHSDFSQQYTGIYVDKFKEILGELSGKLDDLNTRSSKRWKKFKEEAEEHGERLKEGPTPENVKRLVDAGIMGWSAYNIKGQGEPLPIRMEDAGRNAQILAKYLGPDGKEPDEAYWSALLALQLMGSQSSVIYSDPEAKRKATAYLERLFDELDKLSGAERLPVFLAQSANANMSDAEKRELAKALGEGILTLSNESYGGGWDRLPESLRNAAAGPTGAEQSIDTPKYELYGDVEWKEDLPALSYLLGSAGPYSEGGTEFSSTLTSSLGGALKDGKSGPFDPSFLAMSGGALAVDLGISAATSDSVSGAGALGLENMEEGLRQLLDVSLRSESGNHSLLTGEGSQNTLYSPEDVLVGLYSYEWGDKGETVRGLTDWIARDAYSPFDSARERAGEAAAGLIRNMTTSSAFDELTKTGVRVEDEDLSYGDSRFGQFNTRAVDGLADVFESYMTSFAKSTTLDGESELAYKGVGNYHLENNSIQIGGEEAKAFMTYLMGNDGTAGRVVNLTDDYANVMAGIYFETGKQTETAANAGGLNRLMESALIRDAELRGEDLTDTLERDKKIAKLLSDKGANAAESLPAIGKHLKNGIDGISDAVIDRVIERETSRPPKFSTHTFGEEIDRYSRVNALDYLISSENGALNEGNYKKLDEVAADSADKNSESLAKRLEDYGVLTKSSAGDVRVQMDPEKWKVDFNDPDAKASISDIDQSLSDAMDNVNFSFGAGENGTSLPGYEATNRYTTQYKNRYESTEKHLG</sequence>
<keyword evidence="3" id="KW-1185">Reference proteome</keyword>
<dbReference type="Proteomes" id="UP000546642">
    <property type="component" value="Unassembled WGS sequence"/>
</dbReference>
<name>A0A7W9YJY6_9ACTN</name>
<accession>A0A7W9YJY6</accession>
<dbReference type="InterPro" id="IPR057037">
    <property type="entry name" value="TPR_rep_actino"/>
</dbReference>
<evidence type="ECO:0000313" key="2">
    <source>
        <dbReference type="EMBL" id="MBB6173414.1"/>
    </source>
</evidence>
<evidence type="ECO:0000259" key="1">
    <source>
        <dbReference type="Pfam" id="PF23275"/>
    </source>
</evidence>
<comment type="caution">
    <text evidence="2">The sequence shown here is derived from an EMBL/GenBank/DDBJ whole genome shotgun (WGS) entry which is preliminary data.</text>
</comment>
<reference evidence="2 3" key="1">
    <citation type="submission" date="2020-08" db="EMBL/GenBank/DDBJ databases">
        <title>Sequencing the genomes of 1000 actinobacteria strains.</title>
        <authorList>
            <person name="Klenk H.-P."/>
        </authorList>
    </citation>
    <scope>NUCLEOTIDE SEQUENCE [LARGE SCALE GENOMIC DNA]</scope>
    <source>
        <strain evidence="2 3">DSM 46659</strain>
    </source>
</reference>
<organism evidence="2 3">
    <name type="scientific">Nocardiopsis mwathae</name>
    <dbReference type="NCBI Taxonomy" id="1472723"/>
    <lineage>
        <taxon>Bacteria</taxon>
        <taxon>Bacillati</taxon>
        <taxon>Actinomycetota</taxon>
        <taxon>Actinomycetes</taxon>
        <taxon>Streptosporangiales</taxon>
        <taxon>Nocardiopsidaceae</taxon>
        <taxon>Nocardiopsis</taxon>
    </lineage>
</organism>
<protein>
    <recommendedName>
        <fullName evidence="1">TPR repeat domain-containing protein</fullName>
    </recommendedName>
</protein>
<feature type="domain" description="TPR repeat" evidence="1">
    <location>
        <begin position="282"/>
        <end position="515"/>
    </location>
</feature>